<sequence length="208" mass="22328">MNSALPHSPAADRNKGPILDQLRALLPVGARVLEIASGTGQHAEHFALASRRGGWGWQWQPSEATPAGLRPLAERLAEVPGVRPPLMLDVRQPDWPKAAGAAGWDAVYVANLLHISPWACAGALMRGAARVLRPGGRLIVYGPFIVEGEPTSPSNQAFDIDLRSRDAAWGLRHLSDVQDEARAAGLVFEALQDMPAHNRLLVFGRPAG</sequence>
<gene>
    <name evidence="1" type="ORF">F7Q92_17755</name>
</gene>
<keyword evidence="2" id="KW-1185">Reference proteome</keyword>
<dbReference type="PANTHER" id="PTHR20974:SF0">
    <property type="entry name" value="UPF0585 PROTEIN CG18661"/>
    <property type="match status" value="1"/>
</dbReference>
<organism evidence="1 2">
    <name type="scientific">Ideonella dechloratans</name>
    <dbReference type="NCBI Taxonomy" id="36863"/>
    <lineage>
        <taxon>Bacteria</taxon>
        <taxon>Pseudomonadati</taxon>
        <taxon>Pseudomonadota</taxon>
        <taxon>Betaproteobacteria</taxon>
        <taxon>Burkholderiales</taxon>
        <taxon>Sphaerotilaceae</taxon>
        <taxon>Ideonella</taxon>
    </lineage>
</organism>
<dbReference type="EMBL" id="VZPB01000056">
    <property type="protein sequence ID" value="KAB0576613.1"/>
    <property type="molecule type" value="Genomic_DNA"/>
</dbReference>
<evidence type="ECO:0000313" key="2">
    <source>
        <dbReference type="Proteomes" id="UP000430120"/>
    </source>
</evidence>
<dbReference type="InterPro" id="IPR029063">
    <property type="entry name" value="SAM-dependent_MTases_sf"/>
</dbReference>
<proteinExistence type="predicted"/>
<dbReference type="Pfam" id="PF06080">
    <property type="entry name" value="DUF938"/>
    <property type="match status" value="1"/>
</dbReference>
<dbReference type="AlphaFoldDB" id="A0A643F7Q4"/>
<name>A0A643F7Q4_IDEDE</name>
<protein>
    <submittedName>
        <fullName evidence="1">DUF938 domain-containing protein</fullName>
    </submittedName>
</protein>
<dbReference type="PANTHER" id="PTHR20974">
    <property type="entry name" value="UPF0585 PROTEIN CG18661"/>
    <property type="match status" value="1"/>
</dbReference>
<dbReference type="RefSeq" id="WP_151125431.1">
    <property type="nucleotide sequence ID" value="NZ_CP088081.1"/>
</dbReference>
<dbReference type="OrthoDB" id="9342562at2"/>
<dbReference type="Gene3D" id="3.40.50.150">
    <property type="entry name" value="Vaccinia Virus protein VP39"/>
    <property type="match status" value="1"/>
</dbReference>
<comment type="caution">
    <text evidence="1">The sequence shown here is derived from an EMBL/GenBank/DDBJ whole genome shotgun (WGS) entry which is preliminary data.</text>
</comment>
<dbReference type="InterPro" id="IPR010342">
    <property type="entry name" value="DUF938"/>
</dbReference>
<reference evidence="1 2" key="1">
    <citation type="submission" date="2019-09" db="EMBL/GenBank/DDBJ databases">
        <title>Draft genome sequences of 48 bacterial type strains from the CCUG.</title>
        <authorList>
            <person name="Tunovic T."/>
            <person name="Pineiro-Iglesias B."/>
            <person name="Unosson C."/>
            <person name="Inganas E."/>
            <person name="Ohlen M."/>
            <person name="Cardew S."/>
            <person name="Jensie-Markopoulos S."/>
            <person name="Salva-Serra F."/>
            <person name="Jaen-Luchoro D."/>
            <person name="Karlsson R."/>
            <person name="Svensson-Stadler L."/>
            <person name="Chun J."/>
            <person name="Moore E."/>
        </authorList>
    </citation>
    <scope>NUCLEOTIDE SEQUENCE [LARGE SCALE GENOMIC DNA]</scope>
    <source>
        <strain evidence="1 2">CCUG 30977</strain>
    </source>
</reference>
<accession>A0A643F7Q4</accession>
<dbReference type="SUPFAM" id="SSF53335">
    <property type="entry name" value="S-adenosyl-L-methionine-dependent methyltransferases"/>
    <property type="match status" value="1"/>
</dbReference>
<dbReference type="Proteomes" id="UP000430120">
    <property type="component" value="Unassembled WGS sequence"/>
</dbReference>
<evidence type="ECO:0000313" key="1">
    <source>
        <dbReference type="EMBL" id="KAB0576613.1"/>
    </source>
</evidence>